<evidence type="ECO:0000259" key="1">
    <source>
        <dbReference type="Pfam" id="PF03732"/>
    </source>
</evidence>
<dbReference type="InterPro" id="IPR005162">
    <property type="entry name" value="Retrotrans_gag_dom"/>
</dbReference>
<dbReference type="EMBL" id="AM466378">
    <property type="protein sequence ID" value="CAN72559.1"/>
    <property type="molecule type" value="Genomic_DNA"/>
</dbReference>
<dbReference type="PANTHER" id="PTHR33223:SF10">
    <property type="entry name" value="AMINOTRANSFERASE-LIKE PLANT MOBILE DOMAIN-CONTAINING PROTEIN"/>
    <property type="match status" value="1"/>
</dbReference>
<accession>A5BP97</accession>
<feature type="domain" description="Retrotransposon gag" evidence="1">
    <location>
        <begin position="56"/>
        <end position="132"/>
    </location>
</feature>
<proteinExistence type="predicted"/>
<dbReference type="PANTHER" id="PTHR33223">
    <property type="entry name" value="CCHC-TYPE DOMAIN-CONTAINING PROTEIN"/>
    <property type="match status" value="1"/>
</dbReference>
<name>A5BP97_VITVI</name>
<dbReference type="Pfam" id="PF03732">
    <property type="entry name" value="Retrotrans_gag"/>
    <property type="match status" value="1"/>
</dbReference>
<sequence>MLFTTFDPHIINYEPLKGFIVPKFTTHDGTSDLFDHIMHFRQLMTLDIRNNALLCKVFPTNLHNQALSWFHYLLKNSMNTLRDISEAFVDHYLCSTRHNQNISTLQNIKMQENESLRDFMKRFGQTGKQIFHVGRRYTCSNLAGLGHQSSDQAGQGDQSRARQIWLNRIEHRRCTYHKDHGHTTEQCRSLHYLYVCAIGGQRETTQDLAVQAPASLAAPRVVISYIHGSPVDERYSSKQKRQRMRPVDCIGTFPLVNASQVLQLHEYALFLTLGISEFDVRRVLVDPGSSTDLLQMSAYKQMGYSPSTLENPGRLLSGFNGATITS</sequence>
<dbReference type="AlphaFoldDB" id="A5BP97"/>
<evidence type="ECO:0000313" key="2">
    <source>
        <dbReference type="EMBL" id="CAN72559.1"/>
    </source>
</evidence>
<organism evidence="2">
    <name type="scientific">Vitis vinifera</name>
    <name type="common">Grape</name>
    <dbReference type="NCBI Taxonomy" id="29760"/>
    <lineage>
        <taxon>Eukaryota</taxon>
        <taxon>Viridiplantae</taxon>
        <taxon>Streptophyta</taxon>
        <taxon>Embryophyta</taxon>
        <taxon>Tracheophyta</taxon>
        <taxon>Spermatophyta</taxon>
        <taxon>Magnoliopsida</taxon>
        <taxon>eudicotyledons</taxon>
        <taxon>Gunneridae</taxon>
        <taxon>Pentapetalae</taxon>
        <taxon>rosids</taxon>
        <taxon>Vitales</taxon>
        <taxon>Vitaceae</taxon>
        <taxon>Viteae</taxon>
        <taxon>Vitis</taxon>
    </lineage>
</organism>
<reference evidence="2" key="1">
    <citation type="journal article" date="2007" name="PLoS ONE">
        <title>The first genome sequence of an elite grapevine cultivar (Pinot noir Vitis vinifera L.): coping with a highly heterozygous genome.</title>
        <authorList>
            <person name="Velasco R."/>
            <person name="Zharkikh A."/>
            <person name="Troggio M."/>
            <person name="Cartwright D.A."/>
            <person name="Cestaro A."/>
            <person name="Pruss D."/>
            <person name="Pindo M."/>
            <person name="FitzGerald L.M."/>
            <person name="Vezzulli S."/>
            <person name="Reid J."/>
            <person name="Malacarne G."/>
            <person name="Iliev D."/>
            <person name="Coppola G."/>
            <person name="Wardell B."/>
            <person name="Micheletti D."/>
            <person name="Macalma T."/>
            <person name="Facci M."/>
            <person name="Mitchell J.T."/>
            <person name="Perazzolli M."/>
            <person name="Eldredge G."/>
            <person name="Gatto P."/>
            <person name="Oyzerski R."/>
            <person name="Moretto M."/>
            <person name="Gutin N."/>
            <person name="Stefanini M."/>
            <person name="Chen Y."/>
            <person name="Segala C."/>
            <person name="Davenport C."/>
            <person name="Dematte L."/>
            <person name="Mraz A."/>
            <person name="Battilana J."/>
            <person name="Stormo K."/>
            <person name="Costa F."/>
            <person name="Tao Q."/>
            <person name="Si-Ammour A."/>
            <person name="Harkins T."/>
            <person name="Lackey A."/>
            <person name="Perbost C."/>
            <person name="Taillon B."/>
            <person name="Stella A."/>
            <person name="Solovyev V."/>
            <person name="Fawcett J.A."/>
            <person name="Sterck L."/>
            <person name="Vandepoele K."/>
            <person name="Grando S.M."/>
            <person name="Toppo S."/>
            <person name="Moser C."/>
            <person name="Lanchbury J."/>
            <person name="Bogden R."/>
            <person name="Skolnick M."/>
            <person name="Sgaramella V."/>
            <person name="Bhatnagar S.K."/>
            <person name="Fontana P."/>
            <person name="Gutin A."/>
            <person name="Van de Peer Y."/>
            <person name="Salamini F."/>
            <person name="Viola R."/>
        </authorList>
    </citation>
    <scope>NUCLEOTIDE SEQUENCE</scope>
</reference>
<gene>
    <name evidence="2" type="ORF">VITISV_032207</name>
</gene>
<protein>
    <recommendedName>
        <fullName evidence="1">Retrotransposon gag domain-containing protein</fullName>
    </recommendedName>
</protein>